<reference evidence="1 2" key="1">
    <citation type="journal article" date="2015" name="Genome Biol. Evol.">
        <title>Comparative Genomics of a Bacterivorous Green Alga Reveals Evolutionary Causalities and Consequences of Phago-Mixotrophic Mode of Nutrition.</title>
        <authorList>
            <person name="Burns J.A."/>
            <person name="Paasch A."/>
            <person name="Narechania A."/>
            <person name="Kim E."/>
        </authorList>
    </citation>
    <scope>NUCLEOTIDE SEQUENCE [LARGE SCALE GENOMIC DNA]</scope>
    <source>
        <strain evidence="1 2">PLY_AMNH</strain>
    </source>
</reference>
<dbReference type="InterPro" id="IPR036431">
    <property type="entry name" value="ARID_dom_sf"/>
</dbReference>
<organism evidence="1 2">
    <name type="scientific">Cymbomonas tetramitiformis</name>
    <dbReference type="NCBI Taxonomy" id="36881"/>
    <lineage>
        <taxon>Eukaryota</taxon>
        <taxon>Viridiplantae</taxon>
        <taxon>Chlorophyta</taxon>
        <taxon>Pyramimonadophyceae</taxon>
        <taxon>Pyramimonadales</taxon>
        <taxon>Pyramimonadaceae</taxon>
        <taxon>Cymbomonas</taxon>
    </lineage>
</organism>
<protein>
    <recommendedName>
        <fullName evidence="3">ARID domain-containing protein</fullName>
    </recommendedName>
</protein>
<comment type="caution">
    <text evidence="1">The sequence shown here is derived from an EMBL/GenBank/DDBJ whole genome shotgun (WGS) entry which is preliminary data.</text>
</comment>
<proteinExistence type="predicted"/>
<accession>A0AAE0GEB5</accession>
<sequence length="329" mass="37460">MSAPLNVRRSVSAIARHPYEADTEPFSMDLARTVDNQRQWASHFSSEEYSSQNCPRLTLADVSSRSSHFVLVRWGRAAYFAALYPQEGVYTALSPYEEEDEREEQWTLHYPADDETESLGRTELLKLIRTQFFWHRPHPPLWRHVAALGPTKLLPGEYDEDVGKYAHGFAELGTILREDGTPLRVPLEALYQVLMDRGGIDEAVQGNKWLTVAKDLGYDPDLLDYRRVPAELRKAAERFELHRVTSTPPLHPEEVQKAAERFELHRVTSTPPLHPEEVQKAAERVELHRMPQMLEGGSQTLSADLPAVHGSSRRCKPGLIAGTKMYELQ</sequence>
<dbReference type="GO" id="GO:0003677">
    <property type="term" value="F:DNA binding"/>
    <property type="evidence" value="ECO:0007669"/>
    <property type="project" value="InterPro"/>
</dbReference>
<evidence type="ECO:0000313" key="1">
    <source>
        <dbReference type="EMBL" id="KAK3275856.1"/>
    </source>
</evidence>
<dbReference type="SUPFAM" id="SSF46774">
    <property type="entry name" value="ARID-like"/>
    <property type="match status" value="1"/>
</dbReference>
<dbReference type="Proteomes" id="UP001190700">
    <property type="component" value="Unassembled WGS sequence"/>
</dbReference>
<keyword evidence="2" id="KW-1185">Reference proteome</keyword>
<evidence type="ECO:0008006" key="3">
    <source>
        <dbReference type="Google" id="ProtNLM"/>
    </source>
</evidence>
<gene>
    <name evidence="1" type="ORF">CYMTET_16035</name>
</gene>
<name>A0AAE0GEB5_9CHLO</name>
<dbReference type="EMBL" id="LGRX02006967">
    <property type="protein sequence ID" value="KAK3275856.1"/>
    <property type="molecule type" value="Genomic_DNA"/>
</dbReference>
<dbReference type="AlphaFoldDB" id="A0AAE0GEB5"/>
<evidence type="ECO:0000313" key="2">
    <source>
        <dbReference type="Proteomes" id="UP001190700"/>
    </source>
</evidence>